<reference evidence="2" key="1">
    <citation type="submission" date="2023-03" db="EMBL/GenBank/DDBJ databases">
        <title>Massive genome expansion in bonnet fungi (Mycena s.s.) driven by repeated elements and novel gene families across ecological guilds.</title>
        <authorList>
            <consortium name="Lawrence Berkeley National Laboratory"/>
            <person name="Harder C.B."/>
            <person name="Miyauchi S."/>
            <person name="Viragh M."/>
            <person name="Kuo A."/>
            <person name="Thoen E."/>
            <person name="Andreopoulos B."/>
            <person name="Lu D."/>
            <person name="Skrede I."/>
            <person name="Drula E."/>
            <person name="Henrissat B."/>
            <person name="Morin E."/>
            <person name="Kohler A."/>
            <person name="Barry K."/>
            <person name="LaButti K."/>
            <person name="Morin E."/>
            <person name="Salamov A."/>
            <person name="Lipzen A."/>
            <person name="Mereny Z."/>
            <person name="Hegedus B."/>
            <person name="Baldrian P."/>
            <person name="Stursova M."/>
            <person name="Weitz H."/>
            <person name="Taylor A."/>
            <person name="Grigoriev I.V."/>
            <person name="Nagy L.G."/>
            <person name="Martin F."/>
            <person name="Kauserud H."/>
        </authorList>
    </citation>
    <scope>NUCLEOTIDE SEQUENCE</scope>
    <source>
        <strain evidence="2">CBHHK173m</strain>
    </source>
</reference>
<sequence length="228" mass="26003">MYKYSARRSFSNHHLVQHDHVCRWQDRAPQTARRPPRTRPRLPRALLPRPASIYLALVDRDTQGRRGAPLPAEPARERRTGGAKTKEAQLQALMTAFATPGTRPIEPTSAGAAPVEQQPILISPASYILTPPDDRTVLLRHLRCWTVTYHHFTVFLPYAPRPRKSLRYQLQIHAVFPLNPIPRRRASLQVSCVLLPVLRLPSLRASDKSRPRRRAILLPTPRLFSAAR</sequence>
<evidence type="ECO:0000256" key="1">
    <source>
        <dbReference type="SAM" id="MobiDB-lite"/>
    </source>
</evidence>
<organism evidence="2 3">
    <name type="scientific">Mycena belliarum</name>
    <dbReference type="NCBI Taxonomy" id="1033014"/>
    <lineage>
        <taxon>Eukaryota</taxon>
        <taxon>Fungi</taxon>
        <taxon>Dikarya</taxon>
        <taxon>Basidiomycota</taxon>
        <taxon>Agaricomycotina</taxon>
        <taxon>Agaricomycetes</taxon>
        <taxon>Agaricomycetidae</taxon>
        <taxon>Agaricales</taxon>
        <taxon>Marasmiineae</taxon>
        <taxon>Mycenaceae</taxon>
        <taxon>Mycena</taxon>
    </lineage>
</organism>
<dbReference type="EMBL" id="JARJCN010000002">
    <property type="protein sequence ID" value="KAJ7103005.1"/>
    <property type="molecule type" value="Genomic_DNA"/>
</dbReference>
<keyword evidence="3" id="KW-1185">Reference proteome</keyword>
<comment type="caution">
    <text evidence="2">The sequence shown here is derived from an EMBL/GenBank/DDBJ whole genome shotgun (WGS) entry which is preliminary data.</text>
</comment>
<proteinExistence type="predicted"/>
<accession>A0AAD6UL70</accession>
<dbReference type="Proteomes" id="UP001222325">
    <property type="component" value="Unassembled WGS sequence"/>
</dbReference>
<name>A0AAD6UL70_9AGAR</name>
<feature type="region of interest" description="Disordered" evidence="1">
    <location>
        <begin position="64"/>
        <end position="84"/>
    </location>
</feature>
<dbReference type="AlphaFoldDB" id="A0AAD6UL70"/>
<protein>
    <submittedName>
        <fullName evidence="2">Uncharacterized protein</fullName>
    </submittedName>
</protein>
<gene>
    <name evidence="2" type="ORF">B0H15DRAFT_188270</name>
</gene>
<evidence type="ECO:0000313" key="2">
    <source>
        <dbReference type="EMBL" id="KAJ7103005.1"/>
    </source>
</evidence>
<evidence type="ECO:0000313" key="3">
    <source>
        <dbReference type="Proteomes" id="UP001222325"/>
    </source>
</evidence>
<feature type="compositionally biased region" description="Basic and acidic residues" evidence="1">
    <location>
        <begin position="74"/>
        <end position="84"/>
    </location>
</feature>